<sequence length="240" mass="26742">MNAHAILTSHGWRGTGHTLHAHNDQIGIAKPLLVKHKKDNSGLGTSNIVSDQWWLSAIDEQLKGLDTTSGKPVQTVKTGMIGRLDRRVQRYSLYDSFVKGETLDSTIDKDKKPMAGSVGPSSLANEPKSKSKSNKSKKNSPLPTPPLSCSSAMLSSSTSTSISASPPPPRNETRDERRARKKAKQLRKIEKAAKKEAKLKRKEEKDMKRREKEEKRAKKQQRADEKSARRARKLAKRAET</sequence>
<feature type="compositionally biased region" description="Basic residues" evidence="1">
    <location>
        <begin position="229"/>
        <end position="240"/>
    </location>
</feature>
<dbReference type="EMBL" id="JABSNW010000001">
    <property type="protein sequence ID" value="KAL2891482.1"/>
    <property type="molecule type" value="Genomic_DNA"/>
</dbReference>
<dbReference type="GeneID" id="98115086"/>
<gene>
    <name evidence="2" type="ORF">HOO65_010840</name>
</gene>
<evidence type="ECO:0000313" key="3">
    <source>
        <dbReference type="Proteomes" id="UP001610728"/>
    </source>
</evidence>
<protein>
    <submittedName>
        <fullName evidence="2">Protein TMA23</fullName>
    </submittedName>
</protein>
<dbReference type="RefSeq" id="XP_070862662.1">
    <property type="nucleotide sequence ID" value="XM_070999817.1"/>
</dbReference>
<keyword evidence="3" id="KW-1185">Reference proteome</keyword>
<feature type="compositionally biased region" description="Low complexity" evidence="1">
    <location>
        <begin position="147"/>
        <end position="164"/>
    </location>
</feature>
<reference evidence="2 3" key="1">
    <citation type="submission" date="2020-05" db="EMBL/GenBank/DDBJ databases">
        <title>Ceratocystis lukuohia genome.</title>
        <authorList>
            <person name="Harrington T.C."/>
            <person name="Kim K."/>
            <person name="Mayers C.G."/>
        </authorList>
    </citation>
    <scope>NUCLEOTIDE SEQUENCE [LARGE SCALE GENOMIC DNA]</scope>
    <source>
        <strain evidence="2 3">C4212</strain>
    </source>
</reference>
<accession>A0ABR4MT84</accession>
<proteinExistence type="predicted"/>
<evidence type="ECO:0000313" key="2">
    <source>
        <dbReference type="EMBL" id="KAL2891482.1"/>
    </source>
</evidence>
<feature type="region of interest" description="Disordered" evidence="1">
    <location>
        <begin position="107"/>
        <end position="240"/>
    </location>
</feature>
<name>A0ABR4MT84_9PEZI</name>
<organism evidence="2 3">
    <name type="scientific">Ceratocystis lukuohia</name>
    <dbReference type="NCBI Taxonomy" id="2019550"/>
    <lineage>
        <taxon>Eukaryota</taxon>
        <taxon>Fungi</taxon>
        <taxon>Dikarya</taxon>
        <taxon>Ascomycota</taxon>
        <taxon>Pezizomycotina</taxon>
        <taxon>Sordariomycetes</taxon>
        <taxon>Hypocreomycetidae</taxon>
        <taxon>Microascales</taxon>
        <taxon>Ceratocystidaceae</taxon>
        <taxon>Ceratocystis</taxon>
    </lineage>
</organism>
<evidence type="ECO:0000256" key="1">
    <source>
        <dbReference type="SAM" id="MobiDB-lite"/>
    </source>
</evidence>
<feature type="compositionally biased region" description="Basic and acidic residues" evidence="1">
    <location>
        <begin position="187"/>
        <end position="228"/>
    </location>
</feature>
<dbReference type="Proteomes" id="UP001610728">
    <property type="component" value="Unassembled WGS sequence"/>
</dbReference>
<comment type="caution">
    <text evidence="2">The sequence shown here is derived from an EMBL/GenBank/DDBJ whole genome shotgun (WGS) entry which is preliminary data.</text>
</comment>